<dbReference type="NCBIfam" id="NF038048">
    <property type="entry name" value="DIP1984_fam"/>
    <property type="match status" value="1"/>
</dbReference>
<protein>
    <recommendedName>
        <fullName evidence="4">Septicolysin</fullName>
    </recommendedName>
</protein>
<dbReference type="Gene3D" id="6.10.320.10">
    <property type="match status" value="1"/>
</dbReference>
<gene>
    <name evidence="2" type="ORF">HMPREF9333_00967</name>
</gene>
<dbReference type="eggNOG" id="ENOG5032S2G">
    <property type="taxonomic scope" value="Bacteria"/>
</dbReference>
<evidence type="ECO:0008006" key="4">
    <source>
        <dbReference type="Google" id="ProtNLM"/>
    </source>
</evidence>
<feature type="coiled-coil region" evidence="1">
    <location>
        <begin position="3"/>
        <end position="64"/>
    </location>
</feature>
<keyword evidence="1" id="KW-0175">Coiled coil</keyword>
<dbReference type="EMBL" id="ACZL01000015">
    <property type="protein sequence ID" value="EHI55924.1"/>
    <property type="molecule type" value="Genomic_DNA"/>
</dbReference>
<dbReference type="CDD" id="cd12208">
    <property type="entry name" value="DIP1984-like"/>
    <property type="match status" value="1"/>
</dbReference>
<dbReference type="InterPro" id="IPR047741">
    <property type="entry name" value="DIP1984-like"/>
</dbReference>
<reference evidence="2 3" key="1">
    <citation type="submission" date="2011-08" db="EMBL/GenBank/DDBJ databases">
        <title>The Genome Sequence of Johnsonella ignava ATCC 51276.</title>
        <authorList>
            <consortium name="The Broad Institute Genome Sequencing Platform"/>
            <person name="Earl A."/>
            <person name="Ward D."/>
            <person name="Feldgarden M."/>
            <person name="Gevers D."/>
            <person name="Izard J."/>
            <person name="Blanton J.M."/>
            <person name="Baranova O.V."/>
            <person name="Dewhirst F.E."/>
            <person name="Young S.K."/>
            <person name="Zeng Q."/>
            <person name="Gargeya S."/>
            <person name="Fitzgerald M."/>
            <person name="Haas B."/>
            <person name="Abouelleil A."/>
            <person name="Alvarado L."/>
            <person name="Arachchi H.M."/>
            <person name="Berlin A."/>
            <person name="Brown A."/>
            <person name="Chapman S.B."/>
            <person name="Chen Z."/>
            <person name="Dunbar C."/>
            <person name="Freedman E."/>
            <person name="Gearin G."/>
            <person name="Gellesch M."/>
            <person name="Goldberg J."/>
            <person name="Griggs A."/>
            <person name="Gujja S."/>
            <person name="Heiman D."/>
            <person name="Howarth C."/>
            <person name="Larson L."/>
            <person name="Lui A."/>
            <person name="MacDonald P.J.P."/>
            <person name="Montmayeur A."/>
            <person name="Murphy C."/>
            <person name="Neiman D."/>
            <person name="Pearson M."/>
            <person name="Priest M."/>
            <person name="Roberts A."/>
            <person name="Saif S."/>
            <person name="Shea T."/>
            <person name="Shenoy N."/>
            <person name="Sisk P."/>
            <person name="Stolte C."/>
            <person name="Sykes S."/>
            <person name="Wortman J."/>
            <person name="Nusbaum C."/>
            <person name="Birren B."/>
        </authorList>
    </citation>
    <scope>NUCLEOTIDE SEQUENCE [LARGE SCALE GENOMIC DNA]</scope>
    <source>
        <strain evidence="2 3">ATCC 51276</strain>
    </source>
</reference>
<name>G5GHC7_9FIRM</name>
<accession>G5GHC7</accession>
<dbReference type="Proteomes" id="UP000003011">
    <property type="component" value="Unassembled WGS sequence"/>
</dbReference>
<dbReference type="AlphaFoldDB" id="G5GHC7"/>
<comment type="caution">
    <text evidence="2">The sequence shown here is derived from an EMBL/GenBank/DDBJ whole genome shotgun (WGS) entry which is preliminary data.</text>
</comment>
<evidence type="ECO:0000256" key="1">
    <source>
        <dbReference type="SAM" id="Coils"/>
    </source>
</evidence>
<dbReference type="OrthoDB" id="3730241at2"/>
<dbReference type="RefSeq" id="WP_005540299.1">
    <property type="nucleotide sequence ID" value="NZ_JH378831.1"/>
</dbReference>
<proteinExistence type="predicted"/>
<dbReference type="Pfam" id="PF20935">
    <property type="entry name" value="DUF6847"/>
    <property type="match status" value="1"/>
</dbReference>
<keyword evidence="3" id="KW-1185">Reference proteome</keyword>
<organism evidence="2 3">
    <name type="scientific">Johnsonella ignava ATCC 51276</name>
    <dbReference type="NCBI Taxonomy" id="679200"/>
    <lineage>
        <taxon>Bacteria</taxon>
        <taxon>Bacillati</taxon>
        <taxon>Bacillota</taxon>
        <taxon>Clostridia</taxon>
        <taxon>Lachnospirales</taxon>
        <taxon>Lachnospiraceae</taxon>
        <taxon>Johnsonella</taxon>
    </lineage>
</organism>
<dbReference type="HOGENOM" id="CLU_119822_0_0_9"/>
<evidence type="ECO:0000313" key="2">
    <source>
        <dbReference type="EMBL" id="EHI55924.1"/>
    </source>
</evidence>
<evidence type="ECO:0000313" key="3">
    <source>
        <dbReference type="Proteomes" id="UP000003011"/>
    </source>
</evidence>
<sequence>MKLASALAERQDLQNRLNELQKRLNNNSRVQEGESPAEDPQNLLDELDSIMTRLEELIKKINLTNSLTIINNISITEHLAHRDCLKLRLNIMRSFLENASEVVDRYSRKEIKIYPSVPVAKLQKEVDSISKEIRQTDEMIQELNWTTMLLD</sequence>
<dbReference type="STRING" id="679200.HMPREF9333_00967"/>